<keyword evidence="1" id="KW-0808">Transferase</keyword>
<dbReference type="InterPro" id="IPR036873">
    <property type="entry name" value="Rhodanese-like_dom_sf"/>
</dbReference>
<dbReference type="CDD" id="cd01448">
    <property type="entry name" value="TST_Repeat_1"/>
    <property type="match status" value="1"/>
</dbReference>
<feature type="domain" description="Rhodanese" evidence="3">
    <location>
        <begin position="176"/>
        <end position="288"/>
    </location>
</feature>
<evidence type="ECO:0000256" key="1">
    <source>
        <dbReference type="ARBA" id="ARBA00022679"/>
    </source>
</evidence>
<dbReference type="SMART" id="SM00450">
    <property type="entry name" value="RHOD"/>
    <property type="match status" value="2"/>
</dbReference>
<dbReference type="Pfam" id="PF00581">
    <property type="entry name" value="Rhodanese"/>
    <property type="match status" value="2"/>
</dbReference>
<dbReference type="EMBL" id="JAJUBC010000003">
    <property type="protein sequence ID" value="MDD1792181.1"/>
    <property type="molecule type" value="Genomic_DNA"/>
</dbReference>
<evidence type="ECO:0000313" key="4">
    <source>
        <dbReference type="EMBL" id="MDD1792181.1"/>
    </source>
</evidence>
<dbReference type="RefSeq" id="WP_274163101.1">
    <property type="nucleotide sequence ID" value="NZ_JAJUBC010000003.1"/>
</dbReference>
<keyword evidence="2" id="KW-0677">Repeat</keyword>
<keyword evidence="5" id="KW-1185">Reference proteome</keyword>
<name>A0ABT5QVY6_9GAMM</name>
<dbReference type="PROSITE" id="PS50206">
    <property type="entry name" value="RHODANESE_3"/>
    <property type="match status" value="2"/>
</dbReference>
<feature type="domain" description="Rhodanese" evidence="3">
    <location>
        <begin position="27"/>
        <end position="145"/>
    </location>
</feature>
<comment type="caution">
    <text evidence="4">The sequence shown here is derived from an EMBL/GenBank/DDBJ whole genome shotgun (WGS) entry which is preliminary data.</text>
</comment>
<dbReference type="Proteomes" id="UP001149400">
    <property type="component" value="Unassembled WGS sequence"/>
</dbReference>
<protein>
    <submittedName>
        <fullName evidence="4">Sulfurtransferase</fullName>
    </submittedName>
</protein>
<dbReference type="PANTHER" id="PTHR11364:SF27">
    <property type="entry name" value="SULFURTRANSFERASE"/>
    <property type="match status" value="1"/>
</dbReference>
<dbReference type="InterPro" id="IPR001763">
    <property type="entry name" value="Rhodanese-like_dom"/>
</dbReference>
<evidence type="ECO:0000256" key="2">
    <source>
        <dbReference type="ARBA" id="ARBA00022737"/>
    </source>
</evidence>
<evidence type="ECO:0000259" key="3">
    <source>
        <dbReference type="PROSITE" id="PS50206"/>
    </source>
</evidence>
<dbReference type="InterPro" id="IPR045078">
    <property type="entry name" value="TST/MPST-like"/>
</dbReference>
<dbReference type="CDD" id="cd01449">
    <property type="entry name" value="TST_Repeat_2"/>
    <property type="match status" value="1"/>
</dbReference>
<evidence type="ECO:0000313" key="5">
    <source>
        <dbReference type="Proteomes" id="UP001149400"/>
    </source>
</evidence>
<dbReference type="SUPFAM" id="SSF52821">
    <property type="entry name" value="Rhodanese/Cell cycle control phosphatase"/>
    <property type="match status" value="2"/>
</dbReference>
<proteinExistence type="predicted"/>
<gene>
    <name evidence="4" type="ORF">LRP50_03475</name>
</gene>
<dbReference type="PANTHER" id="PTHR11364">
    <property type="entry name" value="THIOSULFATE SULFERTANSFERASE"/>
    <property type="match status" value="1"/>
</dbReference>
<sequence length="290" mass="31377">MLASKESDLQQVISALVSAEWLRDNLNIPNLKMIDASWFMPGSERNAKSEWMSQRIPGAVYFDFDAEIVDKSSSLPHMLPSPAQFEQAVSALGIDNEDIVVAYDSSGIFSAPRVWWMFKAMGHQSVAVLDGGFPAWISAGGEIDSELPRIPAKTQYVAELVFERVIDKDTLLAGISSASLNVIDVRPADRFAGSVPEPRAGVRSGHMPNAKNLPFGKLLVNGKFKDKSELERLITPVVSADMLNVSSCGSGVTACILSLASEITLGKPITVYDGSWSEWGSDSTLPIVSD</sequence>
<reference evidence="4" key="1">
    <citation type="submission" date="2021-12" db="EMBL/GenBank/DDBJ databases">
        <title>Enterovibrio ZSDZ35 sp. nov. and Enterovibrio ZSDZ42 sp. nov., isolated from coastal seawater in Qingdao.</title>
        <authorList>
            <person name="Zhang P."/>
        </authorList>
    </citation>
    <scope>NUCLEOTIDE SEQUENCE</scope>
    <source>
        <strain evidence="4">ZSDZ42</strain>
    </source>
</reference>
<dbReference type="Gene3D" id="3.40.250.10">
    <property type="entry name" value="Rhodanese-like domain"/>
    <property type="match status" value="2"/>
</dbReference>
<organism evidence="4 5">
    <name type="scientific">Enterovibrio gelatinilyticus</name>
    <dbReference type="NCBI Taxonomy" id="2899819"/>
    <lineage>
        <taxon>Bacteria</taxon>
        <taxon>Pseudomonadati</taxon>
        <taxon>Pseudomonadota</taxon>
        <taxon>Gammaproteobacteria</taxon>
        <taxon>Vibrionales</taxon>
        <taxon>Vibrionaceae</taxon>
        <taxon>Enterovibrio</taxon>
    </lineage>
</organism>
<accession>A0ABT5QVY6</accession>